<gene>
    <name evidence="2" type="ORF">CEUSTIGMA_g4780.t1</name>
</gene>
<dbReference type="OrthoDB" id="510924at2759"/>
<keyword evidence="1" id="KW-0732">Signal</keyword>
<dbReference type="STRING" id="1157962.A0A250X2L1"/>
<dbReference type="Proteomes" id="UP000232323">
    <property type="component" value="Unassembled WGS sequence"/>
</dbReference>
<name>A0A250X2L1_9CHLO</name>
<proteinExistence type="predicted"/>
<feature type="chain" id="PRO_5013123555" evidence="1">
    <location>
        <begin position="32"/>
        <end position="402"/>
    </location>
</feature>
<reference evidence="2 3" key="1">
    <citation type="submission" date="2017-08" db="EMBL/GenBank/DDBJ databases">
        <title>Acidophilic green algal genome provides insights into adaptation to an acidic environment.</title>
        <authorList>
            <person name="Hirooka S."/>
            <person name="Hirose Y."/>
            <person name="Kanesaki Y."/>
            <person name="Higuchi S."/>
            <person name="Fujiwara T."/>
            <person name="Onuma R."/>
            <person name="Era A."/>
            <person name="Ohbayashi R."/>
            <person name="Uzuka A."/>
            <person name="Nozaki H."/>
            <person name="Yoshikawa H."/>
            <person name="Miyagishima S.Y."/>
        </authorList>
    </citation>
    <scope>NUCLEOTIDE SEQUENCE [LARGE SCALE GENOMIC DNA]</scope>
    <source>
        <strain evidence="2 3">NIES-2499</strain>
    </source>
</reference>
<feature type="signal peptide" evidence="1">
    <location>
        <begin position="1"/>
        <end position="31"/>
    </location>
</feature>
<keyword evidence="3" id="KW-1185">Reference proteome</keyword>
<organism evidence="2 3">
    <name type="scientific">Chlamydomonas eustigma</name>
    <dbReference type="NCBI Taxonomy" id="1157962"/>
    <lineage>
        <taxon>Eukaryota</taxon>
        <taxon>Viridiplantae</taxon>
        <taxon>Chlorophyta</taxon>
        <taxon>core chlorophytes</taxon>
        <taxon>Chlorophyceae</taxon>
        <taxon>CS clade</taxon>
        <taxon>Chlamydomonadales</taxon>
        <taxon>Chlamydomonadaceae</taxon>
        <taxon>Chlamydomonas</taxon>
    </lineage>
</organism>
<comment type="caution">
    <text evidence="2">The sequence shown here is derived from an EMBL/GenBank/DDBJ whole genome shotgun (WGS) entry which is preliminary data.</text>
</comment>
<sequence length="402" mass="44704">MSLICLFPYSCMRIRILNLLSSLLLCSAVAGKAVNKEGVTCFVIKTSWVYGSDNNGDGYLMKQIQALRNQTSSRWVARLAVLDTKPFGSLRKMLKKLDDDRVAVGAEWISGQFRALEGQGWAPGYLEKLYNITDEAIRTCPPWTNMVVVSGGSDLHDADFVTEVEKAAAEGVDIFSTGFYSRFQRPTASPCERFAWKEGVPLCKENMLVACQMDLAATAYRWKKLLQEKRYFGRLGVGDSQDGILTKMLIEDGWKVKKMNDRCLVNTFNNPQQCALEGNAWDDAFPWRAESYGGACVPFDEIRHKLSVKGQHLQMVSVNLTYDPKSNVLGVGHDAPPALQCMRLRDSSKWLGPSTFGRLCAADIDYAELPESLPAHVLDTRMQVLENEQAVGSASEQAVVMA</sequence>
<evidence type="ECO:0000256" key="1">
    <source>
        <dbReference type="SAM" id="SignalP"/>
    </source>
</evidence>
<accession>A0A250X2L1</accession>
<evidence type="ECO:0000313" key="2">
    <source>
        <dbReference type="EMBL" id="GAX77334.1"/>
    </source>
</evidence>
<dbReference type="AlphaFoldDB" id="A0A250X2L1"/>
<dbReference type="EMBL" id="BEGY01000024">
    <property type="protein sequence ID" value="GAX77334.1"/>
    <property type="molecule type" value="Genomic_DNA"/>
</dbReference>
<protein>
    <submittedName>
        <fullName evidence="2">Uncharacterized protein</fullName>
    </submittedName>
</protein>
<evidence type="ECO:0000313" key="3">
    <source>
        <dbReference type="Proteomes" id="UP000232323"/>
    </source>
</evidence>